<reference evidence="2 3" key="1">
    <citation type="journal article" date="2019" name="Emerg. Microbes Infect.">
        <title>Comprehensive subspecies identification of 175 nontuberculous mycobacteria species based on 7547 genomic profiles.</title>
        <authorList>
            <person name="Matsumoto Y."/>
            <person name="Kinjo T."/>
            <person name="Motooka D."/>
            <person name="Nabeya D."/>
            <person name="Jung N."/>
            <person name="Uechi K."/>
            <person name="Horii T."/>
            <person name="Iida T."/>
            <person name="Fujita J."/>
            <person name="Nakamura S."/>
        </authorList>
    </citation>
    <scope>NUCLEOTIDE SEQUENCE [LARGE SCALE GENOMIC DNA]</scope>
    <source>
        <strain evidence="2 3">JCM 17324</strain>
    </source>
</reference>
<dbReference type="Proteomes" id="UP000466831">
    <property type="component" value="Chromosome"/>
</dbReference>
<dbReference type="EMBL" id="AP022584">
    <property type="protein sequence ID" value="BBY12531.1"/>
    <property type="molecule type" value="Genomic_DNA"/>
</dbReference>
<accession>A0ABN5ZV78</accession>
<dbReference type="InterPro" id="IPR039569">
    <property type="entry name" value="FAS1-like_DH_region"/>
</dbReference>
<dbReference type="Gene3D" id="3.10.129.10">
    <property type="entry name" value="Hotdog Thioesterase"/>
    <property type="match status" value="1"/>
</dbReference>
<dbReference type="InterPro" id="IPR029069">
    <property type="entry name" value="HotDog_dom_sf"/>
</dbReference>
<organism evidence="2 3">
    <name type="scientific">Mycobacterium marseillense</name>
    <dbReference type="NCBI Taxonomy" id="701042"/>
    <lineage>
        <taxon>Bacteria</taxon>
        <taxon>Bacillati</taxon>
        <taxon>Actinomycetota</taxon>
        <taxon>Actinomycetes</taxon>
        <taxon>Mycobacteriales</taxon>
        <taxon>Mycobacteriaceae</taxon>
        <taxon>Mycobacterium</taxon>
        <taxon>Mycobacterium avium complex (MAC)</taxon>
    </lineage>
</organism>
<evidence type="ECO:0000259" key="1">
    <source>
        <dbReference type="Pfam" id="PF13452"/>
    </source>
</evidence>
<protein>
    <recommendedName>
        <fullName evidence="1">FAS1-like dehydratase domain-containing protein</fullName>
    </recommendedName>
</protein>
<evidence type="ECO:0000313" key="2">
    <source>
        <dbReference type="EMBL" id="BBY12531.1"/>
    </source>
</evidence>
<dbReference type="SUPFAM" id="SSF54637">
    <property type="entry name" value="Thioesterase/thiol ester dehydrase-isomerase"/>
    <property type="match status" value="1"/>
</dbReference>
<evidence type="ECO:0000313" key="3">
    <source>
        <dbReference type="Proteomes" id="UP000466831"/>
    </source>
</evidence>
<dbReference type="Pfam" id="PF13452">
    <property type="entry name" value="FAS1_DH_region"/>
    <property type="match status" value="1"/>
</dbReference>
<feature type="domain" description="FAS1-like dehydratase" evidence="1">
    <location>
        <begin position="36"/>
        <end position="180"/>
    </location>
</feature>
<proteinExistence type="predicted"/>
<name>A0ABN5ZV78_9MYCO</name>
<dbReference type="CDD" id="cd03441">
    <property type="entry name" value="R_hydratase_like"/>
    <property type="match status" value="1"/>
</dbReference>
<sequence>MGPPTGLNRCPLASPFESGDILTRDDYDIDCVRSDWIGVVVDRSEGRYPVEYDPIRRYCNMIHDLNPLFLDPEVARSGPYGEVIAPGPLLPYFAGGGPWPRKPKSGVRRPGWTYGVPTPGDRGINLEVAWEYRRPVRIGDRLSSETRIADIFFKPIKIDPQAVCIVTERRFTNQREQFVAACRNSVLVHRSKRQIAAEGSDGGDE</sequence>
<gene>
    <name evidence="2" type="ORF">MMARJ_32710</name>
</gene>
<keyword evidence="3" id="KW-1185">Reference proteome</keyword>